<evidence type="ECO:0000313" key="1">
    <source>
        <dbReference type="EMBL" id="KAG6445468.1"/>
    </source>
</evidence>
<sequence length="61" mass="7218">WSPTLRLPVRGLYSRTFLHHLPSVLRAMCSDRCHFSLLTRWAVSVTFVLLWMHDKLNKHSV</sequence>
<proteinExistence type="predicted"/>
<dbReference type="Proteomes" id="UP000791440">
    <property type="component" value="Unassembled WGS sequence"/>
</dbReference>
<name>A0A921YTR4_MANSE</name>
<feature type="non-terminal residue" evidence="1">
    <location>
        <position position="61"/>
    </location>
</feature>
<evidence type="ECO:0000313" key="2">
    <source>
        <dbReference type="Proteomes" id="UP000791440"/>
    </source>
</evidence>
<reference evidence="1" key="1">
    <citation type="journal article" date="2016" name="Insect Biochem. Mol. Biol.">
        <title>Multifaceted biological insights from a draft genome sequence of the tobacco hornworm moth, Manduca sexta.</title>
        <authorList>
            <person name="Kanost M.R."/>
            <person name="Arrese E.L."/>
            <person name="Cao X."/>
            <person name="Chen Y.R."/>
            <person name="Chellapilla S."/>
            <person name="Goldsmith M.R."/>
            <person name="Grosse-Wilde E."/>
            <person name="Heckel D.G."/>
            <person name="Herndon N."/>
            <person name="Jiang H."/>
            <person name="Papanicolaou A."/>
            <person name="Qu J."/>
            <person name="Soulages J.L."/>
            <person name="Vogel H."/>
            <person name="Walters J."/>
            <person name="Waterhouse R.M."/>
            <person name="Ahn S.J."/>
            <person name="Almeida F.C."/>
            <person name="An C."/>
            <person name="Aqrawi P."/>
            <person name="Bretschneider A."/>
            <person name="Bryant W.B."/>
            <person name="Bucks S."/>
            <person name="Chao H."/>
            <person name="Chevignon G."/>
            <person name="Christen J.M."/>
            <person name="Clarke D.F."/>
            <person name="Dittmer N.T."/>
            <person name="Ferguson L.C.F."/>
            <person name="Garavelou S."/>
            <person name="Gordon K.H.J."/>
            <person name="Gunaratna R.T."/>
            <person name="Han Y."/>
            <person name="Hauser F."/>
            <person name="He Y."/>
            <person name="Heidel-Fischer H."/>
            <person name="Hirsh A."/>
            <person name="Hu Y."/>
            <person name="Jiang H."/>
            <person name="Kalra D."/>
            <person name="Klinner C."/>
            <person name="Konig C."/>
            <person name="Kovar C."/>
            <person name="Kroll A.R."/>
            <person name="Kuwar S.S."/>
            <person name="Lee S.L."/>
            <person name="Lehman R."/>
            <person name="Li K."/>
            <person name="Li Z."/>
            <person name="Liang H."/>
            <person name="Lovelace S."/>
            <person name="Lu Z."/>
            <person name="Mansfield J.H."/>
            <person name="McCulloch K.J."/>
            <person name="Mathew T."/>
            <person name="Morton B."/>
            <person name="Muzny D.M."/>
            <person name="Neunemann D."/>
            <person name="Ongeri F."/>
            <person name="Pauchet Y."/>
            <person name="Pu L.L."/>
            <person name="Pyrousis I."/>
            <person name="Rao X.J."/>
            <person name="Redding A."/>
            <person name="Roesel C."/>
            <person name="Sanchez-Gracia A."/>
            <person name="Schaack S."/>
            <person name="Shukla A."/>
            <person name="Tetreau G."/>
            <person name="Wang Y."/>
            <person name="Xiong G.H."/>
            <person name="Traut W."/>
            <person name="Walsh T.K."/>
            <person name="Worley K.C."/>
            <person name="Wu D."/>
            <person name="Wu W."/>
            <person name="Wu Y.Q."/>
            <person name="Zhang X."/>
            <person name="Zou Z."/>
            <person name="Zucker H."/>
            <person name="Briscoe A.D."/>
            <person name="Burmester T."/>
            <person name="Clem R.J."/>
            <person name="Feyereisen R."/>
            <person name="Grimmelikhuijzen C.J.P."/>
            <person name="Hamodrakas S.J."/>
            <person name="Hansson B.S."/>
            <person name="Huguet E."/>
            <person name="Jermiin L.S."/>
            <person name="Lan Q."/>
            <person name="Lehman H.K."/>
            <person name="Lorenzen M."/>
            <person name="Merzendorfer H."/>
            <person name="Michalopoulos I."/>
            <person name="Morton D.B."/>
            <person name="Muthukrishnan S."/>
            <person name="Oakeshott J.G."/>
            <person name="Palmer W."/>
            <person name="Park Y."/>
            <person name="Passarelli A.L."/>
            <person name="Rozas J."/>
            <person name="Schwartz L.M."/>
            <person name="Smith W."/>
            <person name="Southgate A."/>
            <person name="Vilcinskas A."/>
            <person name="Vogt R."/>
            <person name="Wang P."/>
            <person name="Werren J."/>
            <person name="Yu X.Q."/>
            <person name="Zhou J.J."/>
            <person name="Brown S.J."/>
            <person name="Scherer S.E."/>
            <person name="Richards S."/>
            <person name="Blissard G.W."/>
        </authorList>
    </citation>
    <scope>NUCLEOTIDE SEQUENCE</scope>
</reference>
<accession>A0A921YTR4</accession>
<protein>
    <submittedName>
        <fullName evidence="1">Uncharacterized protein</fullName>
    </submittedName>
</protein>
<organism evidence="1 2">
    <name type="scientific">Manduca sexta</name>
    <name type="common">Tobacco hawkmoth</name>
    <name type="synonym">Tobacco hornworm</name>
    <dbReference type="NCBI Taxonomy" id="7130"/>
    <lineage>
        <taxon>Eukaryota</taxon>
        <taxon>Metazoa</taxon>
        <taxon>Ecdysozoa</taxon>
        <taxon>Arthropoda</taxon>
        <taxon>Hexapoda</taxon>
        <taxon>Insecta</taxon>
        <taxon>Pterygota</taxon>
        <taxon>Neoptera</taxon>
        <taxon>Endopterygota</taxon>
        <taxon>Lepidoptera</taxon>
        <taxon>Glossata</taxon>
        <taxon>Ditrysia</taxon>
        <taxon>Bombycoidea</taxon>
        <taxon>Sphingidae</taxon>
        <taxon>Sphinginae</taxon>
        <taxon>Sphingini</taxon>
        <taxon>Manduca</taxon>
    </lineage>
</organism>
<feature type="non-terminal residue" evidence="1">
    <location>
        <position position="1"/>
    </location>
</feature>
<comment type="caution">
    <text evidence="1">The sequence shown here is derived from an EMBL/GenBank/DDBJ whole genome shotgun (WGS) entry which is preliminary data.</text>
</comment>
<gene>
    <name evidence="1" type="ORF">O3G_MSEX003925</name>
</gene>
<dbReference type="AlphaFoldDB" id="A0A921YTR4"/>
<dbReference type="EMBL" id="JH668321">
    <property type="protein sequence ID" value="KAG6445468.1"/>
    <property type="molecule type" value="Genomic_DNA"/>
</dbReference>
<keyword evidence="2" id="KW-1185">Reference proteome</keyword>
<reference evidence="1" key="2">
    <citation type="submission" date="2020-12" db="EMBL/GenBank/DDBJ databases">
        <authorList>
            <person name="Kanost M."/>
        </authorList>
    </citation>
    <scope>NUCLEOTIDE SEQUENCE</scope>
</reference>